<reference evidence="2 3" key="1">
    <citation type="journal article" date="2014" name="Genome Biol. Evol.">
        <title>The secreted proteins of Achlya hypogyna and Thraustotheca clavata identify the ancestral oomycete secretome and reveal gene acquisitions by horizontal gene transfer.</title>
        <authorList>
            <person name="Misner I."/>
            <person name="Blouin N."/>
            <person name="Leonard G."/>
            <person name="Richards T.A."/>
            <person name="Lane C.E."/>
        </authorList>
    </citation>
    <scope>NUCLEOTIDE SEQUENCE [LARGE SCALE GENOMIC DNA]</scope>
    <source>
        <strain evidence="2 3">ATCC 34112</strain>
    </source>
</reference>
<proteinExistence type="predicted"/>
<dbReference type="EMBL" id="JNBS01001153">
    <property type="protein sequence ID" value="OQS02318.1"/>
    <property type="molecule type" value="Genomic_DNA"/>
</dbReference>
<feature type="non-terminal residue" evidence="2">
    <location>
        <position position="309"/>
    </location>
</feature>
<organism evidence="2 3">
    <name type="scientific">Thraustotheca clavata</name>
    <dbReference type="NCBI Taxonomy" id="74557"/>
    <lineage>
        <taxon>Eukaryota</taxon>
        <taxon>Sar</taxon>
        <taxon>Stramenopiles</taxon>
        <taxon>Oomycota</taxon>
        <taxon>Saprolegniomycetes</taxon>
        <taxon>Saprolegniales</taxon>
        <taxon>Achlyaceae</taxon>
        <taxon>Thraustotheca</taxon>
    </lineage>
</organism>
<sequence length="309" mass="36029">MRKEIREQVALLHAKIETIARSQNDRDNQFELFIEKQNEAIRLIETNKLYGEKMIEKFAKEFDGKLETLELRIVNNNNLQALNEDLIRLKLNDKEAWVQEQEHQHNHVISLIEAESQRVGILSQQQNQLESKIKDMATLLGMHQKQNETRIEQTLELANTLTAGQGFLEETYQLETKKTTARLQKLQHRLTEDSTKLHKGYGSLLVEIEVLQRELNQLREIQQKSNDEIKDLVISVRVQGTSNTSALRTLAEEVLRVKRHRTEDYRRATFDELTHGRRKTTQDDDEDVVSVLNKALLQSNYASFVPSYN</sequence>
<accession>A0A1V9ZWB7</accession>
<evidence type="ECO:0000256" key="1">
    <source>
        <dbReference type="SAM" id="Coils"/>
    </source>
</evidence>
<keyword evidence="3" id="KW-1185">Reference proteome</keyword>
<evidence type="ECO:0000313" key="2">
    <source>
        <dbReference type="EMBL" id="OQS02318.1"/>
    </source>
</evidence>
<gene>
    <name evidence="2" type="ORF">THRCLA_05298</name>
</gene>
<protein>
    <submittedName>
        <fullName evidence="2">Uncharacterized protein</fullName>
    </submittedName>
</protein>
<dbReference type="AlphaFoldDB" id="A0A1V9ZWB7"/>
<dbReference type="OrthoDB" id="69494at2759"/>
<dbReference type="Proteomes" id="UP000243217">
    <property type="component" value="Unassembled WGS sequence"/>
</dbReference>
<keyword evidence="1" id="KW-0175">Coiled coil</keyword>
<name>A0A1V9ZWB7_9STRA</name>
<comment type="caution">
    <text evidence="2">The sequence shown here is derived from an EMBL/GenBank/DDBJ whole genome shotgun (WGS) entry which is preliminary data.</text>
</comment>
<feature type="coiled-coil region" evidence="1">
    <location>
        <begin position="201"/>
        <end position="231"/>
    </location>
</feature>
<evidence type="ECO:0000313" key="3">
    <source>
        <dbReference type="Proteomes" id="UP000243217"/>
    </source>
</evidence>